<evidence type="ECO:0000313" key="3">
    <source>
        <dbReference type="EMBL" id="MDE8645786.1"/>
    </source>
</evidence>
<accession>A0AAW6LKA7</accession>
<proteinExistence type="predicted"/>
<dbReference type="Gene3D" id="3.40.50.2000">
    <property type="entry name" value="Glycogen Phosphorylase B"/>
    <property type="match status" value="1"/>
</dbReference>
<reference evidence="3" key="1">
    <citation type="submission" date="2023-02" db="EMBL/GenBank/DDBJ databases">
        <title>A novel hydrolase synthesized by Rhodococcus erythropolis HQ is responsible for the detoxification of Zearalenone.</title>
        <authorList>
            <person name="Hu J."/>
            <person name="Xu J."/>
        </authorList>
    </citation>
    <scope>NUCLEOTIDE SEQUENCE</scope>
    <source>
        <strain evidence="3">HQ</strain>
    </source>
</reference>
<dbReference type="AlphaFoldDB" id="A0AAW6LKA7"/>
<dbReference type="Proteomes" id="UP001217325">
    <property type="component" value="Unassembled WGS sequence"/>
</dbReference>
<protein>
    <submittedName>
        <fullName evidence="3">Glycosyltransferase</fullName>
    </submittedName>
</protein>
<dbReference type="SUPFAM" id="SSF53756">
    <property type="entry name" value="UDP-Glycosyltransferase/glycogen phosphorylase"/>
    <property type="match status" value="1"/>
</dbReference>
<dbReference type="EMBL" id="JARDXE010000007">
    <property type="protein sequence ID" value="MDE8645786.1"/>
    <property type="molecule type" value="Genomic_DNA"/>
</dbReference>
<dbReference type="GO" id="GO:0016757">
    <property type="term" value="F:glycosyltransferase activity"/>
    <property type="evidence" value="ECO:0007669"/>
    <property type="project" value="InterPro"/>
</dbReference>
<organism evidence="3 4">
    <name type="scientific">Rhodococcus qingshengii</name>
    <dbReference type="NCBI Taxonomy" id="334542"/>
    <lineage>
        <taxon>Bacteria</taxon>
        <taxon>Bacillati</taxon>
        <taxon>Actinomycetota</taxon>
        <taxon>Actinomycetes</taxon>
        <taxon>Mycobacteriales</taxon>
        <taxon>Nocardiaceae</taxon>
        <taxon>Rhodococcus</taxon>
        <taxon>Rhodococcus erythropolis group</taxon>
    </lineage>
</organism>
<dbReference type="RefSeq" id="WP_082661466.1">
    <property type="nucleotide sequence ID" value="NZ_AP026691.1"/>
</dbReference>
<keyword evidence="1" id="KW-0808">Transferase</keyword>
<evidence type="ECO:0000259" key="2">
    <source>
        <dbReference type="Pfam" id="PF00534"/>
    </source>
</evidence>
<sequence length="391" mass="42794">MHTGQSVVLDENFGGAGSMSSKKYSMYLAVIPTYRNPCIEVLREMEEGNLDILASDYGLDSTVRTGIDTDFYDRVRRIGIFGDKVLLQVGSWKNPLSASVTILDLNPRSLTSWSILVLRRIARRRTLLWGHLHPRQGSSSKTAFLRRTMRRLSQGTILYGYASVVPAKLEVPGQPVWVAPNSLYKRADINAGNTGESRKSIVYVGRLVAEKNVDQLVPAFHQSGLVDEGAVLEIVGFGNAVETIERQILDLGLEESVVVHGRIESPIELAEIYARSIMSISPGYVGLSVTQSLGFGVPMLYPEDAPHAPEIELAAVGPMQSYSPTTEESLAAALRDYFLHLVSNPVPAEKVSAKVGDLYSAETMASGISAALRGQVVEFDNEGWPKEMVVR</sequence>
<comment type="caution">
    <text evidence="3">The sequence shown here is derived from an EMBL/GenBank/DDBJ whole genome shotgun (WGS) entry which is preliminary data.</text>
</comment>
<evidence type="ECO:0000256" key="1">
    <source>
        <dbReference type="ARBA" id="ARBA00022679"/>
    </source>
</evidence>
<evidence type="ECO:0000313" key="4">
    <source>
        <dbReference type="Proteomes" id="UP001217325"/>
    </source>
</evidence>
<feature type="domain" description="Glycosyl transferase family 1" evidence="2">
    <location>
        <begin position="189"/>
        <end position="311"/>
    </location>
</feature>
<dbReference type="Pfam" id="PF00534">
    <property type="entry name" value="Glycos_transf_1"/>
    <property type="match status" value="1"/>
</dbReference>
<name>A0AAW6LKA7_RHOSG</name>
<gene>
    <name evidence="3" type="ORF">PXH69_12570</name>
</gene>
<dbReference type="InterPro" id="IPR001296">
    <property type="entry name" value="Glyco_trans_1"/>
</dbReference>